<evidence type="ECO:0000256" key="2">
    <source>
        <dbReference type="SAM" id="MobiDB-lite"/>
    </source>
</evidence>
<sequence>MEEMEIITALLSSMPPCYQAVTRTVSILFHADPAEVSFDFLKNQLLSEDARLSSEGKRDDTGGSTSFYGDKKSSSSRGNKFGKFKCYKCGQMGHIKPNCTKRGQSHVAESNRTSDGDRKFDSVPLSFLTTSPEANVSNHLDDSISMVVDSGSTHHLIDIETGKYLRNADSVHFEINVAKKGESIVARRCGNLHVFLTNGRPLIIENVVECSGLRRSLLSVRCLEQKGLAVCFEKSRVLIKDNSGGIVLEGGNFDNLYVVNFSLNSGSAFLTSENVLWHRRMGHSSAYPTEKPCTVCLQGKFRSLLFYTCAILI</sequence>
<keyword evidence="1" id="KW-0479">Metal-binding</keyword>
<evidence type="ECO:0000256" key="1">
    <source>
        <dbReference type="PROSITE-ProRule" id="PRU00047"/>
    </source>
</evidence>
<keyword evidence="1" id="KW-0862">Zinc</keyword>
<dbReference type="InterPro" id="IPR036875">
    <property type="entry name" value="Znf_CCHC_sf"/>
</dbReference>
<accession>A0A0A9WDF8</accession>
<dbReference type="SMART" id="SM00343">
    <property type="entry name" value="ZnF_C2HC"/>
    <property type="match status" value="1"/>
</dbReference>
<keyword evidence="1" id="KW-0863">Zinc-finger</keyword>
<dbReference type="Pfam" id="PF00098">
    <property type="entry name" value="zf-CCHC"/>
    <property type="match status" value="1"/>
</dbReference>
<dbReference type="GO" id="GO:0008270">
    <property type="term" value="F:zinc ion binding"/>
    <property type="evidence" value="ECO:0007669"/>
    <property type="project" value="UniProtKB-KW"/>
</dbReference>
<dbReference type="SUPFAM" id="SSF57756">
    <property type="entry name" value="Retrovirus zinc finger-like domains"/>
    <property type="match status" value="1"/>
</dbReference>
<name>A0A0A9WDF8_LYGHE</name>
<dbReference type="EMBL" id="GBHO01037780">
    <property type="protein sequence ID" value="JAG05824.1"/>
    <property type="molecule type" value="Transcribed_RNA"/>
</dbReference>
<gene>
    <name evidence="4" type="primary">GIP_104</name>
    <name evidence="4" type="ORF">CM83_84503</name>
</gene>
<organism evidence="4">
    <name type="scientific">Lygus hesperus</name>
    <name type="common">Western plant bug</name>
    <dbReference type="NCBI Taxonomy" id="30085"/>
    <lineage>
        <taxon>Eukaryota</taxon>
        <taxon>Metazoa</taxon>
        <taxon>Ecdysozoa</taxon>
        <taxon>Arthropoda</taxon>
        <taxon>Hexapoda</taxon>
        <taxon>Insecta</taxon>
        <taxon>Pterygota</taxon>
        <taxon>Neoptera</taxon>
        <taxon>Paraneoptera</taxon>
        <taxon>Hemiptera</taxon>
        <taxon>Heteroptera</taxon>
        <taxon>Panheteroptera</taxon>
        <taxon>Cimicomorpha</taxon>
        <taxon>Miridae</taxon>
        <taxon>Mirini</taxon>
        <taxon>Lygus</taxon>
    </lineage>
</organism>
<dbReference type="PROSITE" id="PS50158">
    <property type="entry name" value="ZF_CCHC"/>
    <property type="match status" value="1"/>
</dbReference>
<dbReference type="Gene3D" id="4.10.60.10">
    <property type="entry name" value="Zinc finger, CCHC-type"/>
    <property type="match status" value="1"/>
</dbReference>
<protein>
    <submittedName>
        <fullName evidence="4">Copia protein</fullName>
    </submittedName>
</protein>
<reference evidence="4" key="2">
    <citation type="submission" date="2014-07" db="EMBL/GenBank/DDBJ databases">
        <authorList>
            <person name="Hull J."/>
        </authorList>
    </citation>
    <scope>NUCLEOTIDE SEQUENCE</scope>
</reference>
<reference evidence="4" key="1">
    <citation type="journal article" date="2014" name="PLoS ONE">
        <title>Transcriptome-Based Identification of ABC Transporters in the Western Tarnished Plant Bug Lygus hesperus.</title>
        <authorList>
            <person name="Hull J.J."/>
            <person name="Chaney K."/>
            <person name="Geib S.M."/>
            <person name="Fabrick J.A."/>
            <person name="Brent C.S."/>
            <person name="Walsh D."/>
            <person name="Lavine L.C."/>
        </authorList>
    </citation>
    <scope>NUCLEOTIDE SEQUENCE</scope>
</reference>
<proteinExistence type="predicted"/>
<feature type="region of interest" description="Disordered" evidence="2">
    <location>
        <begin position="51"/>
        <end position="78"/>
    </location>
</feature>
<evidence type="ECO:0000313" key="4">
    <source>
        <dbReference type="EMBL" id="JAG05824.1"/>
    </source>
</evidence>
<dbReference type="AlphaFoldDB" id="A0A0A9WDF8"/>
<dbReference type="GO" id="GO:0003676">
    <property type="term" value="F:nucleic acid binding"/>
    <property type="evidence" value="ECO:0007669"/>
    <property type="project" value="InterPro"/>
</dbReference>
<feature type="domain" description="CCHC-type" evidence="3">
    <location>
        <begin position="85"/>
        <end position="101"/>
    </location>
</feature>
<feature type="compositionally biased region" description="Basic and acidic residues" evidence="2">
    <location>
        <begin position="51"/>
        <end position="61"/>
    </location>
</feature>
<evidence type="ECO:0000259" key="3">
    <source>
        <dbReference type="PROSITE" id="PS50158"/>
    </source>
</evidence>
<dbReference type="InterPro" id="IPR001878">
    <property type="entry name" value="Znf_CCHC"/>
</dbReference>